<comment type="caution">
    <text evidence="11">The sequence shown here is derived from an EMBL/GenBank/DDBJ whole genome shotgun (WGS) entry which is preliminary data.</text>
</comment>
<evidence type="ECO:0000313" key="12">
    <source>
        <dbReference type="Proteomes" id="UP001491310"/>
    </source>
</evidence>
<evidence type="ECO:0000256" key="7">
    <source>
        <dbReference type="ARBA" id="ARBA00022801"/>
    </source>
</evidence>
<protein>
    <recommendedName>
        <fullName evidence="4">phosphoserine phosphatase</fullName>
        <ecNumber evidence="4">3.1.3.3</ecNumber>
    </recommendedName>
    <alternativeName>
        <fullName evidence="10">O-phosphoserine phosphohydrolase</fullName>
    </alternativeName>
</protein>
<dbReference type="EC" id="3.1.3.3" evidence="4"/>
<dbReference type="PANTHER" id="PTHR43344">
    <property type="entry name" value="PHOSPHOSERINE PHOSPHATASE"/>
    <property type="match status" value="1"/>
</dbReference>
<dbReference type="InterPro" id="IPR004469">
    <property type="entry name" value="PSP"/>
</dbReference>
<comment type="pathway">
    <text evidence="2">Amino-acid biosynthesis; L-serine biosynthesis; L-serine from 3-phospho-D-glycerate: step 3/3.</text>
</comment>
<keyword evidence="9" id="KW-0718">Serine biosynthesis</keyword>
<dbReference type="NCBIfam" id="TIGR00338">
    <property type="entry name" value="serB"/>
    <property type="match status" value="1"/>
</dbReference>
<evidence type="ECO:0000256" key="10">
    <source>
        <dbReference type="ARBA" id="ARBA00031693"/>
    </source>
</evidence>
<dbReference type="Proteomes" id="UP001491310">
    <property type="component" value="Unassembled WGS sequence"/>
</dbReference>
<dbReference type="NCBIfam" id="TIGR01488">
    <property type="entry name" value="HAD-SF-IB"/>
    <property type="match status" value="1"/>
</dbReference>
<evidence type="ECO:0000256" key="8">
    <source>
        <dbReference type="ARBA" id="ARBA00022842"/>
    </source>
</evidence>
<evidence type="ECO:0000256" key="5">
    <source>
        <dbReference type="ARBA" id="ARBA00022605"/>
    </source>
</evidence>
<organism evidence="11 12">
    <name type="scientific">Coccomyxa subellipsoidea</name>
    <dbReference type="NCBI Taxonomy" id="248742"/>
    <lineage>
        <taxon>Eukaryota</taxon>
        <taxon>Viridiplantae</taxon>
        <taxon>Chlorophyta</taxon>
        <taxon>core chlorophytes</taxon>
        <taxon>Trebouxiophyceae</taxon>
        <taxon>Trebouxiophyceae incertae sedis</taxon>
        <taxon>Coccomyxaceae</taxon>
        <taxon>Coccomyxa</taxon>
    </lineage>
</organism>
<dbReference type="InterPro" id="IPR036412">
    <property type="entry name" value="HAD-like_sf"/>
</dbReference>
<dbReference type="PANTHER" id="PTHR43344:SF2">
    <property type="entry name" value="PHOSPHOSERINE PHOSPHATASE"/>
    <property type="match status" value="1"/>
</dbReference>
<keyword evidence="5" id="KW-0028">Amino-acid biosynthesis</keyword>
<evidence type="ECO:0000256" key="1">
    <source>
        <dbReference type="ARBA" id="ARBA00001946"/>
    </source>
</evidence>
<comment type="similarity">
    <text evidence="3">Belongs to the HAD-like hydrolase superfamily. SerB family.</text>
</comment>
<dbReference type="EMBL" id="JALJOT010000005">
    <property type="protein sequence ID" value="KAK9914980.1"/>
    <property type="molecule type" value="Genomic_DNA"/>
</dbReference>
<dbReference type="Gene3D" id="3.40.50.1000">
    <property type="entry name" value="HAD superfamily/HAD-like"/>
    <property type="match status" value="1"/>
</dbReference>
<evidence type="ECO:0000256" key="3">
    <source>
        <dbReference type="ARBA" id="ARBA00009184"/>
    </source>
</evidence>
<proteinExistence type="inferred from homology"/>
<evidence type="ECO:0000313" key="11">
    <source>
        <dbReference type="EMBL" id="KAK9914980.1"/>
    </source>
</evidence>
<dbReference type="CDD" id="cd04309">
    <property type="entry name" value="HAD_PSP_eu"/>
    <property type="match status" value="1"/>
</dbReference>
<gene>
    <name evidence="11" type="ORF">WJX75_003309</name>
</gene>
<dbReference type="SUPFAM" id="SSF56784">
    <property type="entry name" value="HAD-like"/>
    <property type="match status" value="1"/>
</dbReference>
<dbReference type="InterPro" id="IPR050582">
    <property type="entry name" value="HAD-like_SerB"/>
</dbReference>
<evidence type="ECO:0000256" key="9">
    <source>
        <dbReference type="ARBA" id="ARBA00023299"/>
    </source>
</evidence>
<dbReference type="InterPro" id="IPR023214">
    <property type="entry name" value="HAD_sf"/>
</dbReference>
<dbReference type="Gene3D" id="1.10.150.210">
    <property type="entry name" value="Phosphoserine phosphatase, domain 2"/>
    <property type="match status" value="1"/>
</dbReference>
<dbReference type="Pfam" id="PF00702">
    <property type="entry name" value="Hydrolase"/>
    <property type="match status" value="1"/>
</dbReference>
<evidence type="ECO:0000256" key="4">
    <source>
        <dbReference type="ARBA" id="ARBA00012640"/>
    </source>
</evidence>
<name>A0ABR2YUD6_9CHLO</name>
<evidence type="ECO:0000256" key="6">
    <source>
        <dbReference type="ARBA" id="ARBA00022723"/>
    </source>
</evidence>
<sequence length="232" mass="25149">MASVGTEHPPERVRDRWKSAEAVCFDVDSTLCEDESIDELAAFLGVGDEVAAMTASAMGGTVLFQDALRQRLNIMQTSRQKVHEFLAAHPPRISKGIPELVSLLQSRGTGVFLVSGGFRVIIDPIADILKIPHDHVYANRILFNDDGSYAGFDETELTSRSGGKAAAARLIKEKYGYKTLVMVGDGATDLEARQPGGAEMFIGYGGVVERPTIAGKADWYIYDIQSLIAALQ</sequence>
<keyword evidence="8" id="KW-0460">Magnesium</keyword>
<keyword evidence="7" id="KW-0378">Hydrolase</keyword>
<reference evidence="11 12" key="1">
    <citation type="journal article" date="2024" name="Nat. Commun.">
        <title>Phylogenomics reveals the evolutionary origins of lichenization in chlorophyte algae.</title>
        <authorList>
            <person name="Puginier C."/>
            <person name="Libourel C."/>
            <person name="Otte J."/>
            <person name="Skaloud P."/>
            <person name="Haon M."/>
            <person name="Grisel S."/>
            <person name="Petersen M."/>
            <person name="Berrin J.G."/>
            <person name="Delaux P.M."/>
            <person name="Dal Grande F."/>
            <person name="Keller J."/>
        </authorList>
    </citation>
    <scope>NUCLEOTIDE SEQUENCE [LARGE SCALE GENOMIC DNA]</scope>
    <source>
        <strain evidence="11 12">SAG 216-7</strain>
    </source>
</reference>
<comment type="cofactor">
    <cofactor evidence="1">
        <name>Mg(2+)</name>
        <dbReference type="ChEBI" id="CHEBI:18420"/>
    </cofactor>
</comment>
<keyword evidence="12" id="KW-1185">Reference proteome</keyword>
<accession>A0ABR2YUD6</accession>
<evidence type="ECO:0000256" key="2">
    <source>
        <dbReference type="ARBA" id="ARBA00005135"/>
    </source>
</evidence>
<keyword evidence="6" id="KW-0479">Metal-binding</keyword>